<dbReference type="STRING" id="1715691.TA5113_00614"/>
<keyword evidence="1" id="KW-0004">4Fe-4S</keyword>
<gene>
    <name evidence="6" type="primary">ttrB_2</name>
    <name evidence="6" type="ORF">TA5114_03205</name>
</gene>
<dbReference type="EMBL" id="CYUE01000022">
    <property type="protein sequence ID" value="CUK27377.1"/>
    <property type="molecule type" value="Genomic_DNA"/>
</dbReference>
<dbReference type="InterPro" id="IPR050954">
    <property type="entry name" value="ET_IronSulfur_Cluster-Binding"/>
</dbReference>
<dbReference type="Proteomes" id="UP000051184">
    <property type="component" value="Unassembled WGS sequence"/>
</dbReference>
<keyword evidence="4" id="KW-0411">Iron-sulfur</keyword>
<proteinExistence type="predicted"/>
<evidence type="ECO:0000256" key="4">
    <source>
        <dbReference type="ARBA" id="ARBA00023014"/>
    </source>
</evidence>
<dbReference type="InterPro" id="IPR017896">
    <property type="entry name" value="4Fe4S_Fe-S-bd"/>
</dbReference>
<dbReference type="AlphaFoldDB" id="A0A0P1IUP4"/>
<evidence type="ECO:0000313" key="7">
    <source>
        <dbReference type="Proteomes" id="UP000051184"/>
    </source>
</evidence>
<feature type="domain" description="4Fe-4S ferredoxin-type" evidence="5">
    <location>
        <begin position="12"/>
        <end position="42"/>
    </location>
</feature>
<feature type="domain" description="4Fe-4S ferredoxin-type" evidence="5">
    <location>
        <begin position="106"/>
        <end position="135"/>
    </location>
</feature>
<dbReference type="Pfam" id="PF12800">
    <property type="entry name" value="Fer4_4"/>
    <property type="match status" value="1"/>
</dbReference>
<feature type="domain" description="4Fe-4S ferredoxin-type" evidence="5">
    <location>
        <begin position="73"/>
        <end position="104"/>
    </location>
</feature>
<organism evidence="6 7">
    <name type="scientific">Cognatishimia activa</name>
    <dbReference type="NCBI Taxonomy" id="1715691"/>
    <lineage>
        <taxon>Bacteria</taxon>
        <taxon>Pseudomonadati</taxon>
        <taxon>Pseudomonadota</taxon>
        <taxon>Alphaproteobacteria</taxon>
        <taxon>Rhodobacterales</taxon>
        <taxon>Paracoccaceae</taxon>
        <taxon>Cognatishimia</taxon>
    </lineage>
</organism>
<evidence type="ECO:0000256" key="2">
    <source>
        <dbReference type="ARBA" id="ARBA00022723"/>
    </source>
</evidence>
<dbReference type="InterPro" id="IPR017900">
    <property type="entry name" value="4Fe4S_Fe_S_CS"/>
</dbReference>
<evidence type="ECO:0000259" key="5">
    <source>
        <dbReference type="PROSITE" id="PS51379"/>
    </source>
</evidence>
<dbReference type="CDD" id="cd10551">
    <property type="entry name" value="PsrB"/>
    <property type="match status" value="1"/>
</dbReference>
<dbReference type="RefSeq" id="WP_058316285.1">
    <property type="nucleotide sequence ID" value="NZ_CYTO01000007.1"/>
</dbReference>
<dbReference type="GO" id="GO:0046872">
    <property type="term" value="F:metal ion binding"/>
    <property type="evidence" value="ECO:0007669"/>
    <property type="project" value="UniProtKB-KW"/>
</dbReference>
<dbReference type="Gene3D" id="3.30.70.20">
    <property type="match status" value="2"/>
</dbReference>
<dbReference type="PROSITE" id="PS51379">
    <property type="entry name" value="4FE4S_FER_2"/>
    <property type="match status" value="3"/>
</dbReference>
<sequence>MTDLPTTTDKKLGLVIDLDTCVGCHACVISCKGWNTENYGAPLSDQRPYGEEPMGTFLNRVHSYEVKAEGQAAQTVHFPKSCLHCENAPCVTVCPTGASYKRKEDGIVLVNEQSCIGCGLCAWACPYGARELDQEEGVMKKCTLCVDRIYNENLPEEDRQPACVRTCPAGARHFGDFADPESNVSILTAERGGMDLMPELDTAPVNKYLPPRLKDSFDDESILAPFLDPVAEETQGFMGWLDKQLSRLPGDTKTQSEDV</sequence>
<evidence type="ECO:0000256" key="1">
    <source>
        <dbReference type="ARBA" id="ARBA00022485"/>
    </source>
</evidence>
<dbReference type="PANTHER" id="PTHR43177">
    <property type="entry name" value="PROTEIN NRFC"/>
    <property type="match status" value="1"/>
</dbReference>
<dbReference type="GO" id="GO:0051539">
    <property type="term" value="F:4 iron, 4 sulfur cluster binding"/>
    <property type="evidence" value="ECO:0007669"/>
    <property type="project" value="UniProtKB-KW"/>
</dbReference>
<keyword evidence="3" id="KW-0408">Iron</keyword>
<keyword evidence="2" id="KW-0479">Metal-binding</keyword>
<evidence type="ECO:0000256" key="3">
    <source>
        <dbReference type="ARBA" id="ARBA00023004"/>
    </source>
</evidence>
<dbReference type="OrthoDB" id="9779457at2"/>
<keyword evidence="7" id="KW-1185">Reference proteome</keyword>
<reference evidence="7" key="1">
    <citation type="submission" date="2015-09" db="EMBL/GenBank/DDBJ databases">
        <authorList>
            <person name="Rodrigo-Torres Lidia"/>
            <person name="Arahal R.David."/>
        </authorList>
    </citation>
    <scope>NUCLEOTIDE SEQUENCE [LARGE SCALE GENOMIC DNA]</scope>
    <source>
        <strain evidence="7">CECT 5114</strain>
    </source>
</reference>
<evidence type="ECO:0000313" key="6">
    <source>
        <dbReference type="EMBL" id="CUK27377.1"/>
    </source>
</evidence>
<name>A0A0P1IUP4_9RHOB</name>
<dbReference type="SUPFAM" id="SSF54862">
    <property type="entry name" value="4Fe-4S ferredoxins"/>
    <property type="match status" value="1"/>
</dbReference>
<protein>
    <submittedName>
        <fullName evidence="6">Tetrathionate reductase electron transport protein</fullName>
    </submittedName>
</protein>
<dbReference type="Pfam" id="PF13247">
    <property type="entry name" value="Fer4_11"/>
    <property type="match status" value="1"/>
</dbReference>
<dbReference type="PANTHER" id="PTHR43177:SF3">
    <property type="entry name" value="PROTEIN NRFC HOMOLOG"/>
    <property type="match status" value="1"/>
</dbReference>
<dbReference type="PROSITE" id="PS00198">
    <property type="entry name" value="4FE4S_FER_1"/>
    <property type="match status" value="1"/>
</dbReference>
<accession>A0A0P1IUP4</accession>